<accession>A0A6C0K1C8</accession>
<organism evidence="3">
    <name type="scientific">viral metagenome</name>
    <dbReference type="NCBI Taxonomy" id="1070528"/>
    <lineage>
        <taxon>unclassified sequences</taxon>
        <taxon>metagenomes</taxon>
        <taxon>organismal metagenomes</taxon>
    </lineage>
</organism>
<dbReference type="CDD" id="cd02947">
    <property type="entry name" value="TRX_family"/>
    <property type="match status" value="1"/>
</dbReference>
<feature type="region of interest" description="Disordered" evidence="1">
    <location>
        <begin position="131"/>
        <end position="178"/>
    </location>
</feature>
<dbReference type="Gene3D" id="3.40.30.10">
    <property type="entry name" value="Glutaredoxin"/>
    <property type="match status" value="1"/>
</dbReference>
<name>A0A6C0K1C8_9ZZZZ</name>
<protein>
    <recommendedName>
        <fullName evidence="2">Thioredoxin domain-containing protein</fullName>
    </recommendedName>
</protein>
<evidence type="ECO:0000256" key="1">
    <source>
        <dbReference type="SAM" id="MobiDB-lite"/>
    </source>
</evidence>
<dbReference type="Pfam" id="PF00085">
    <property type="entry name" value="Thioredoxin"/>
    <property type="match status" value="1"/>
</dbReference>
<dbReference type="SUPFAM" id="SSF52833">
    <property type="entry name" value="Thioredoxin-like"/>
    <property type="match status" value="1"/>
</dbReference>
<feature type="compositionally biased region" description="Low complexity" evidence="1">
    <location>
        <begin position="137"/>
        <end position="178"/>
    </location>
</feature>
<feature type="domain" description="Thioredoxin" evidence="2">
    <location>
        <begin position="34"/>
        <end position="119"/>
    </location>
</feature>
<proteinExistence type="predicted"/>
<evidence type="ECO:0000259" key="2">
    <source>
        <dbReference type="Pfam" id="PF00085"/>
    </source>
</evidence>
<sequence>MSGIHFLENDDFIVKQGDKGFLLSLTYNVLCRGMTLLLFYSIDCEYCKTLIPVFKQLPQYVNGCQFAMVNVNRNRDVVERSKNTIAPISYVPDLILYVNGSPYVRYDGPHVIAHIQKFIFNANDNIKKTAFMDMDGPQENPQQQIQQQQQQQQQQPQQQNPQMMQQQQQQQHPQIQQQQQYYPYNDQNPQPPNKIVLNEMKGADNYANAMKKDEIPAYTIGTPLYGEKKREKVCYLNFNTAYVST</sequence>
<dbReference type="EMBL" id="MN740785">
    <property type="protein sequence ID" value="QHU11509.1"/>
    <property type="molecule type" value="Genomic_DNA"/>
</dbReference>
<dbReference type="InterPro" id="IPR013766">
    <property type="entry name" value="Thioredoxin_domain"/>
</dbReference>
<evidence type="ECO:0000313" key="3">
    <source>
        <dbReference type="EMBL" id="QHU11509.1"/>
    </source>
</evidence>
<dbReference type="AlphaFoldDB" id="A0A6C0K1C8"/>
<dbReference type="InterPro" id="IPR036249">
    <property type="entry name" value="Thioredoxin-like_sf"/>
</dbReference>
<reference evidence="3" key="1">
    <citation type="journal article" date="2020" name="Nature">
        <title>Giant virus diversity and host interactions through global metagenomics.</title>
        <authorList>
            <person name="Schulz F."/>
            <person name="Roux S."/>
            <person name="Paez-Espino D."/>
            <person name="Jungbluth S."/>
            <person name="Walsh D.A."/>
            <person name="Denef V.J."/>
            <person name="McMahon K.D."/>
            <person name="Konstantinidis K.T."/>
            <person name="Eloe-Fadrosh E.A."/>
            <person name="Kyrpides N.C."/>
            <person name="Woyke T."/>
        </authorList>
    </citation>
    <scope>NUCLEOTIDE SEQUENCE</scope>
    <source>
        <strain evidence="3">GVMAG-S-1101169-75</strain>
    </source>
</reference>